<organism evidence="10">
    <name type="scientific">marine metagenome</name>
    <dbReference type="NCBI Taxonomy" id="408172"/>
    <lineage>
        <taxon>unclassified sequences</taxon>
        <taxon>metagenomes</taxon>
        <taxon>ecological metagenomes</taxon>
    </lineage>
</organism>
<dbReference type="GO" id="GO:0004156">
    <property type="term" value="F:dihydropteroate synthase activity"/>
    <property type="evidence" value="ECO:0007669"/>
    <property type="project" value="UniProtKB-EC"/>
</dbReference>
<dbReference type="GO" id="GO:0046872">
    <property type="term" value="F:metal ion binding"/>
    <property type="evidence" value="ECO:0007669"/>
    <property type="project" value="UniProtKB-KW"/>
</dbReference>
<comment type="catalytic activity">
    <reaction evidence="1">
        <text>(7,8-dihydropterin-6-yl)methyl diphosphate + 4-aminobenzoate = 7,8-dihydropteroate + diphosphate</text>
        <dbReference type="Rhea" id="RHEA:19949"/>
        <dbReference type="ChEBI" id="CHEBI:17836"/>
        <dbReference type="ChEBI" id="CHEBI:17839"/>
        <dbReference type="ChEBI" id="CHEBI:33019"/>
        <dbReference type="ChEBI" id="CHEBI:72950"/>
        <dbReference type="EC" id="2.5.1.15"/>
    </reaction>
</comment>
<dbReference type="EMBL" id="UINC01000577">
    <property type="protein sequence ID" value="SUZ57749.1"/>
    <property type="molecule type" value="Genomic_DNA"/>
</dbReference>
<dbReference type="Gene3D" id="3.20.20.20">
    <property type="entry name" value="Dihydropteroate synthase-like"/>
    <property type="match status" value="1"/>
</dbReference>
<reference evidence="10" key="1">
    <citation type="submission" date="2018-05" db="EMBL/GenBank/DDBJ databases">
        <authorList>
            <person name="Lanie J.A."/>
            <person name="Ng W.-L."/>
            <person name="Kazmierczak K.M."/>
            <person name="Andrzejewski T.M."/>
            <person name="Davidsen T.M."/>
            <person name="Wayne K.J."/>
            <person name="Tettelin H."/>
            <person name="Glass J.I."/>
            <person name="Rusch D."/>
            <person name="Podicherti R."/>
            <person name="Tsui H.-C.T."/>
            <person name="Winkler M.E."/>
        </authorList>
    </citation>
    <scope>NUCLEOTIDE SEQUENCE</scope>
</reference>
<evidence type="ECO:0000256" key="3">
    <source>
        <dbReference type="ARBA" id="ARBA00004763"/>
    </source>
</evidence>
<comment type="cofactor">
    <cofactor evidence="2">
        <name>Mg(2+)</name>
        <dbReference type="ChEBI" id="CHEBI:18420"/>
    </cofactor>
</comment>
<dbReference type="SUPFAM" id="SSF51717">
    <property type="entry name" value="Dihydropteroate synthetase-like"/>
    <property type="match status" value="1"/>
</dbReference>
<keyword evidence="8" id="KW-0289">Folate biosynthesis</keyword>
<accession>A0A381NTZ7</accession>
<dbReference type="PROSITE" id="PS50972">
    <property type="entry name" value="PTERIN_BINDING"/>
    <property type="match status" value="1"/>
</dbReference>
<dbReference type="Pfam" id="PF00809">
    <property type="entry name" value="Pterin_bind"/>
    <property type="match status" value="1"/>
</dbReference>
<evidence type="ECO:0000256" key="5">
    <source>
        <dbReference type="ARBA" id="ARBA00022679"/>
    </source>
</evidence>
<dbReference type="GO" id="GO:0046654">
    <property type="term" value="P:tetrahydrofolate biosynthetic process"/>
    <property type="evidence" value="ECO:0007669"/>
    <property type="project" value="TreeGrafter"/>
</dbReference>
<gene>
    <name evidence="10" type="ORF">METZ01_LOCUS10603</name>
</gene>
<evidence type="ECO:0000256" key="7">
    <source>
        <dbReference type="ARBA" id="ARBA00022842"/>
    </source>
</evidence>
<dbReference type="PROSITE" id="PS00793">
    <property type="entry name" value="DHPS_2"/>
    <property type="match status" value="1"/>
</dbReference>
<dbReference type="NCBIfam" id="TIGR01496">
    <property type="entry name" value="DHPS"/>
    <property type="match status" value="1"/>
</dbReference>
<evidence type="ECO:0000259" key="9">
    <source>
        <dbReference type="PROSITE" id="PS50972"/>
    </source>
</evidence>
<evidence type="ECO:0000256" key="4">
    <source>
        <dbReference type="ARBA" id="ARBA00012458"/>
    </source>
</evidence>
<evidence type="ECO:0000256" key="8">
    <source>
        <dbReference type="ARBA" id="ARBA00022909"/>
    </source>
</evidence>
<dbReference type="PROSITE" id="PS00792">
    <property type="entry name" value="DHPS_1"/>
    <property type="match status" value="1"/>
</dbReference>
<evidence type="ECO:0000256" key="1">
    <source>
        <dbReference type="ARBA" id="ARBA00000012"/>
    </source>
</evidence>
<evidence type="ECO:0000256" key="6">
    <source>
        <dbReference type="ARBA" id="ARBA00022723"/>
    </source>
</evidence>
<keyword evidence="6" id="KW-0479">Metal-binding</keyword>
<evidence type="ECO:0000256" key="2">
    <source>
        <dbReference type="ARBA" id="ARBA00001946"/>
    </source>
</evidence>
<dbReference type="InterPro" id="IPR045031">
    <property type="entry name" value="DHP_synth-like"/>
</dbReference>
<dbReference type="InterPro" id="IPR011005">
    <property type="entry name" value="Dihydropteroate_synth-like_sf"/>
</dbReference>
<dbReference type="InterPro" id="IPR006390">
    <property type="entry name" value="DHP_synth_dom"/>
</dbReference>
<dbReference type="AlphaFoldDB" id="A0A381NTZ7"/>
<dbReference type="PANTHER" id="PTHR20941:SF1">
    <property type="entry name" value="FOLIC ACID SYNTHESIS PROTEIN FOL1"/>
    <property type="match status" value="1"/>
</dbReference>
<dbReference type="GO" id="GO:0005829">
    <property type="term" value="C:cytosol"/>
    <property type="evidence" value="ECO:0007669"/>
    <property type="project" value="TreeGrafter"/>
</dbReference>
<dbReference type="EC" id="2.5.1.15" evidence="4"/>
<dbReference type="GO" id="GO:0046656">
    <property type="term" value="P:folic acid biosynthetic process"/>
    <property type="evidence" value="ECO:0007669"/>
    <property type="project" value="UniProtKB-KW"/>
</dbReference>
<sequence>MKSILKTTDLSIKKSFNLNGKLFSFDKPLIMGIINMTPDSFFDGGKYNSCEKALIKIENMLDQGASIIDIGGCSTRPGSESISISEEWIRIEKIIKQSIKFFPKIIISVDTFRSDIAKRALIEGASIINDISGGSYDSNMYKVVSNFKAPYVLMHLRGIPKNMMEKTNYENLMIELLKYFSKKIKRLKKFGINDVILDPGFGFAKNYNQNYEILKNLSLLKKFNLPILVGLSRKLFVKKKFGSSNADSLKGTIKLNEIAINNGANILRVHDVKENLFLIR</sequence>
<evidence type="ECO:0000313" key="10">
    <source>
        <dbReference type="EMBL" id="SUZ57749.1"/>
    </source>
</evidence>
<dbReference type="InterPro" id="IPR000489">
    <property type="entry name" value="Pterin-binding_dom"/>
</dbReference>
<dbReference type="CDD" id="cd00739">
    <property type="entry name" value="DHPS"/>
    <property type="match status" value="1"/>
</dbReference>
<name>A0A381NTZ7_9ZZZZ</name>
<keyword evidence="5" id="KW-0808">Transferase</keyword>
<keyword evidence="7" id="KW-0460">Magnesium</keyword>
<comment type="pathway">
    <text evidence="3">Cofactor biosynthesis; tetrahydrofolate biosynthesis; 7,8-dihydrofolate from 2-amino-4-hydroxy-6-hydroxymethyl-7,8-dihydropteridine diphosphate and 4-aminobenzoate: step 1/2.</text>
</comment>
<dbReference type="PANTHER" id="PTHR20941">
    <property type="entry name" value="FOLATE SYNTHESIS PROTEINS"/>
    <property type="match status" value="1"/>
</dbReference>
<proteinExistence type="predicted"/>
<feature type="domain" description="Pterin-binding" evidence="9">
    <location>
        <begin position="28"/>
        <end position="280"/>
    </location>
</feature>
<protein>
    <recommendedName>
        <fullName evidence="4">dihydropteroate synthase</fullName>
        <ecNumber evidence="4">2.5.1.15</ecNumber>
    </recommendedName>
</protein>